<evidence type="ECO:0000256" key="1">
    <source>
        <dbReference type="SAM" id="SignalP"/>
    </source>
</evidence>
<name>A0A7Y9PGG4_9BACT</name>
<keyword evidence="1" id="KW-0732">Signal</keyword>
<accession>A0A7Y9PGG4</accession>
<gene>
    <name evidence="2" type="ORF">HDF17_001734</name>
</gene>
<feature type="signal peptide" evidence="1">
    <location>
        <begin position="1"/>
        <end position="27"/>
    </location>
</feature>
<feature type="chain" id="PRO_5030587593" description="DUF1579 domain-containing protein" evidence="1">
    <location>
        <begin position="28"/>
        <end position="198"/>
    </location>
</feature>
<dbReference type="AlphaFoldDB" id="A0A7Y9PGG4"/>
<evidence type="ECO:0000313" key="2">
    <source>
        <dbReference type="EMBL" id="NYF79447.1"/>
    </source>
</evidence>
<comment type="caution">
    <text evidence="2">The sequence shown here is derived from an EMBL/GenBank/DDBJ whole genome shotgun (WGS) entry which is preliminary data.</text>
</comment>
<evidence type="ECO:0000313" key="3">
    <source>
        <dbReference type="Proteomes" id="UP000589520"/>
    </source>
</evidence>
<dbReference type="Proteomes" id="UP000589520">
    <property type="component" value="Unassembled WGS sequence"/>
</dbReference>
<proteinExistence type="predicted"/>
<keyword evidence="3" id="KW-1185">Reference proteome</keyword>
<reference evidence="2 3" key="1">
    <citation type="submission" date="2020-07" db="EMBL/GenBank/DDBJ databases">
        <title>Genomic Encyclopedia of Type Strains, Phase IV (KMG-V): Genome sequencing to study the core and pangenomes of soil and plant-associated prokaryotes.</title>
        <authorList>
            <person name="Whitman W."/>
        </authorList>
    </citation>
    <scope>NUCLEOTIDE SEQUENCE [LARGE SCALE GENOMIC DNA]</scope>
    <source>
        <strain evidence="2 3">X4EP2</strain>
    </source>
</reference>
<organism evidence="2 3">
    <name type="scientific">Granulicella arctica</name>
    <dbReference type="NCBI Taxonomy" id="940613"/>
    <lineage>
        <taxon>Bacteria</taxon>
        <taxon>Pseudomonadati</taxon>
        <taxon>Acidobacteriota</taxon>
        <taxon>Terriglobia</taxon>
        <taxon>Terriglobales</taxon>
        <taxon>Acidobacteriaceae</taxon>
        <taxon>Granulicella</taxon>
    </lineage>
</organism>
<dbReference type="RefSeq" id="WP_218892077.1">
    <property type="nucleotide sequence ID" value="NZ_JACCCW010000001.1"/>
</dbReference>
<protein>
    <recommendedName>
        <fullName evidence="4">DUF1579 domain-containing protein</fullName>
    </recommendedName>
</protein>
<evidence type="ECO:0008006" key="4">
    <source>
        <dbReference type="Google" id="ProtNLM"/>
    </source>
</evidence>
<sequence length="198" mass="22254">MNSLRRVGTYFLLGVFGFLLHALPAYSQTAPAAAETGAQQLRDGQHDFDFHFGTWKTHIRRLVHPLSGSTTWVELDGTVTTRKVWDGRANLEELEAGNATTHFKGLTLFLYNPQSHQWSQSFANINDGTLSQTPLIGEFKDGRGELFDQETFNGRAILVRFVWSDITPNSHHVEQAFSDDGGKTWETNFVANLTRIAQ</sequence>
<dbReference type="EMBL" id="JACCCW010000001">
    <property type="protein sequence ID" value="NYF79447.1"/>
    <property type="molecule type" value="Genomic_DNA"/>
</dbReference>